<reference evidence="2" key="3">
    <citation type="submission" date="2016-06" db="UniProtKB">
        <authorList>
            <consortium name="WormBaseParasite"/>
        </authorList>
    </citation>
    <scope>IDENTIFICATION</scope>
</reference>
<proteinExistence type="predicted"/>
<reference evidence="1" key="1">
    <citation type="submission" date="2013-12" db="EMBL/GenBank/DDBJ databases">
        <authorList>
            <person name="Aslett M."/>
        </authorList>
    </citation>
    <scope>NUCLEOTIDE SEQUENCE [LARGE SCALE GENOMIC DNA]</scope>
    <source>
        <strain evidence="1">Lindley</strain>
    </source>
</reference>
<evidence type="ECO:0000313" key="2">
    <source>
        <dbReference type="WBParaSite" id="GPLIN_000380800"/>
    </source>
</evidence>
<organism evidence="1 2">
    <name type="scientific">Globodera pallida</name>
    <name type="common">Potato cyst nematode worm</name>
    <name type="synonym">Heterodera pallida</name>
    <dbReference type="NCBI Taxonomy" id="36090"/>
    <lineage>
        <taxon>Eukaryota</taxon>
        <taxon>Metazoa</taxon>
        <taxon>Ecdysozoa</taxon>
        <taxon>Nematoda</taxon>
        <taxon>Chromadorea</taxon>
        <taxon>Rhabditida</taxon>
        <taxon>Tylenchina</taxon>
        <taxon>Tylenchomorpha</taxon>
        <taxon>Tylenchoidea</taxon>
        <taxon>Heteroderidae</taxon>
        <taxon>Heteroderinae</taxon>
        <taxon>Globodera</taxon>
    </lineage>
</organism>
<reference evidence="1" key="2">
    <citation type="submission" date="2014-05" db="EMBL/GenBank/DDBJ databases">
        <title>The genome and life-stage specific transcriptomes of Globodera pallida elucidate key aspects of plant parasitism by a cyst nematode.</title>
        <authorList>
            <person name="Cotton J.A."/>
            <person name="Lilley C.J."/>
            <person name="Jones L.M."/>
            <person name="Kikuchi T."/>
            <person name="Reid A.J."/>
            <person name="Thorpe P."/>
            <person name="Tsai I.J."/>
            <person name="Beasley H."/>
            <person name="Blok V."/>
            <person name="Cock P.J.A."/>
            <person name="Van den Akker S.E."/>
            <person name="Holroyd N."/>
            <person name="Hunt M."/>
            <person name="Mantelin S."/>
            <person name="Naghra H."/>
            <person name="Pain A."/>
            <person name="Palomares-Rius J.E."/>
            <person name="Zarowiecki M."/>
            <person name="Berriman M."/>
            <person name="Jones J.T."/>
            <person name="Urwin P.E."/>
        </authorList>
    </citation>
    <scope>NUCLEOTIDE SEQUENCE [LARGE SCALE GENOMIC DNA]</scope>
    <source>
        <strain evidence="1">Lindley</strain>
    </source>
</reference>
<dbReference type="AlphaFoldDB" id="A0A183BT72"/>
<protein>
    <submittedName>
        <fullName evidence="2">Transposase</fullName>
    </submittedName>
</protein>
<sequence length="115" mass="13307">MSKKYGHTIGIKRWVGRRYLKREVAFGCQMGQKALVNKYRESCSKKRDKKEGGNFWSKFGSHLLEETVSETITSNLITNATANMFDKALTHVIKKYDPEYKIDVNFLEAYEESGM</sequence>
<dbReference type="WBParaSite" id="GPLIN_000380800">
    <property type="protein sequence ID" value="GPLIN_000380800"/>
    <property type="gene ID" value="GPLIN_000380800"/>
</dbReference>
<evidence type="ECO:0000313" key="1">
    <source>
        <dbReference type="Proteomes" id="UP000050741"/>
    </source>
</evidence>
<accession>A0A183BT72</accession>
<dbReference type="Proteomes" id="UP000050741">
    <property type="component" value="Unassembled WGS sequence"/>
</dbReference>
<name>A0A183BT72_GLOPA</name>
<keyword evidence="1" id="KW-1185">Reference proteome</keyword>